<feature type="domain" description="Major facilitator superfamily (MFS) profile" evidence="6">
    <location>
        <begin position="1"/>
        <end position="391"/>
    </location>
</feature>
<dbReference type="GO" id="GO:0016020">
    <property type="term" value="C:membrane"/>
    <property type="evidence" value="ECO:0007669"/>
    <property type="project" value="UniProtKB-SubCell"/>
</dbReference>
<dbReference type="InterPro" id="IPR020846">
    <property type="entry name" value="MFS_dom"/>
</dbReference>
<dbReference type="InterPro" id="IPR036259">
    <property type="entry name" value="MFS_trans_sf"/>
</dbReference>
<feature type="transmembrane region" description="Helical" evidence="5">
    <location>
        <begin position="12"/>
        <end position="32"/>
    </location>
</feature>
<evidence type="ECO:0000256" key="3">
    <source>
        <dbReference type="ARBA" id="ARBA00022989"/>
    </source>
</evidence>
<feature type="transmembrane region" description="Helical" evidence="5">
    <location>
        <begin position="110"/>
        <end position="127"/>
    </location>
</feature>
<comment type="caution">
    <text evidence="7">The sequence shown here is derived from an EMBL/GenBank/DDBJ whole genome shotgun (WGS) entry which is preliminary data.</text>
</comment>
<dbReference type="PANTHER" id="PTHR11662:SF399">
    <property type="entry name" value="FI19708P1-RELATED"/>
    <property type="match status" value="1"/>
</dbReference>
<dbReference type="SUPFAM" id="SSF103473">
    <property type="entry name" value="MFS general substrate transporter"/>
    <property type="match status" value="1"/>
</dbReference>
<dbReference type="PANTHER" id="PTHR11662">
    <property type="entry name" value="SOLUTE CARRIER FAMILY 17"/>
    <property type="match status" value="1"/>
</dbReference>
<feature type="transmembrane region" description="Helical" evidence="5">
    <location>
        <begin position="194"/>
        <end position="215"/>
    </location>
</feature>
<feature type="non-terminal residue" evidence="7">
    <location>
        <position position="1"/>
    </location>
</feature>
<feature type="non-terminal residue" evidence="7">
    <location>
        <position position="429"/>
    </location>
</feature>
<evidence type="ECO:0000259" key="6">
    <source>
        <dbReference type="PROSITE" id="PS50850"/>
    </source>
</evidence>
<evidence type="ECO:0000313" key="7">
    <source>
        <dbReference type="EMBL" id="GMS94916.1"/>
    </source>
</evidence>
<feature type="transmembrane region" description="Helical" evidence="5">
    <location>
        <begin position="329"/>
        <end position="352"/>
    </location>
</feature>
<dbReference type="PROSITE" id="PS50850">
    <property type="entry name" value="MFS"/>
    <property type="match status" value="1"/>
</dbReference>
<feature type="transmembrane region" description="Helical" evidence="5">
    <location>
        <begin position="133"/>
        <end position="152"/>
    </location>
</feature>
<dbReference type="InterPro" id="IPR011701">
    <property type="entry name" value="MFS"/>
</dbReference>
<comment type="subcellular location">
    <subcellularLocation>
        <location evidence="1">Membrane</location>
        <topology evidence="1">Multi-pass membrane protein</topology>
    </subcellularLocation>
</comment>
<keyword evidence="8" id="KW-1185">Reference proteome</keyword>
<feature type="transmembrane region" description="Helical" evidence="5">
    <location>
        <begin position="269"/>
        <end position="288"/>
    </location>
</feature>
<evidence type="ECO:0000256" key="1">
    <source>
        <dbReference type="ARBA" id="ARBA00004141"/>
    </source>
</evidence>
<feature type="transmembrane region" description="Helical" evidence="5">
    <location>
        <begin position="227"/>
        <end position="248"/>
    </location>
</feature>
<dbReference type="GO" id="GO:0022857">
    <property type="term" value="F:transmembrane transporter activity"/>
    <property type="evidence" value="ECO:0007669"/>
    <property type="project" value="InterPro"/>
</dbReference>
<organism evidence="7 8">
    <name type="scientific">Pristionchus entomophagus</name>
    <dbReference type="NCBI Taxonomy" id="358040"/>
    <lineage>
        <taxon>Eukaryota</taxon>
        <taxon>Metazoa</taxon>
        <taxon>Ecdysozoa</taxon>
        <taxon>Nematoda</taxon>
        <taxon>Chromadorea</taxon>
        <taxon>Rhabditida</taxon>
        <taxon>Rhabditina</taxon>
        <taxon>Diplogasteromorpha</taxon>
        <taxon>Diplogasteroidea</taxon>
        <taxon>Neodiplogasteridae</taxon>
        <taxon>Pristionchus</taxon>
    </lineage>
</organism>
<evidence type="ECO:0000256" key="5">
    <source>
        <dbReference type="SAM" id="Phobius"/>
    </source>
</evidence>
<feature type="transmembrane region" description="Helical" evidence="5">
    <location>
        <begin position="364"/>
        <end position="386"/>
    </location>
</feature>
<protein>
    <recommendedName>
        <fullName evidence="6">Major facilitator superfamily (MFS) profile domain-containing protein</fullName>
    </recommendedName>
</protein>
<dbReference type="EMBL" id="BTSX01000004">
    <property type="protein sequence ID" value="GMS94916.1"/>
    <property type="molecule type" value="Genomic_DNA"/>
</dbReference>
<dbReference type="GO" id="GO:0006820">
    <property type="term" value="P:monoatomic anion transport"/>
    <property type="evidence" value="ECO:0007669"/>
    <property type="project" value="TreeGrafter"/>
</dbReference>
<dbReference type="AlphaFoldDB" id="A0AAV5TKS7"/>
<sequence length="429" mass="46767">GALLWVPPMQAIIFSATFWGSLITVVTTGRVIQRFGAKSVLAVSSAVSIAVTVSTPSLSELSFVSLFAVRVLMGAAESFIVPSIGATAVRWIPPSERFVMMDMITSGNQLAASFSAVVTAALCLSPIGWPLVYYFYATIATVWLLAWIVLAANSPSESSLISESEADFLAKTIQAKPQNPERIPWRTMLTSKPFYACLCCQFAYIYTGTIMQGFLPTFIRDELLQPLSMNGLITLIPFGTMLIMKTLFGILARRLNESKLSTPTTRTECFQLICSIGCILSMLSLGFLSSPDRLWISLLSLTIFGISFAAGIPGFAVSTQSLSPQHGAIITQISAVVAVLAGICAPMVMWFIMTLKVNGVVDSIWKVAFTVACSLNLLAIVAFLIFGKGENSWLIEIFDVFQLATKHGDVMRNREEREFTRAIKSRNLN</sequence>
<dbReference type="Pfam" id="PF07690">
    <property type="entry name" value="MFS_1"/>
    <property type="match status" value="1"/>
</dbReference>
<keyword evidence="2 5" id="KW-0812">Transmembrane</keyword>
<proteinExistence type="predicted"/>
<feature type="transmembrane region" description="Helical" evidence="5">
    <location>
        <begin position="64"/>
        <end position="89"/>
    </location>
</feature>
<evidence type="ECO:0000313" key="8">
    <source>
        <dbReference type="Proteomes" id="UP001432027"/>
    </source>
</evidence>
<dbReference type="Proteomes" id="UP001432027">
    <property type="component" value="Unassembled WGS sequence"/>
</dbReference>
<keyword evidence="3 5" id="KW-1133">Transmembrane helix</keyword>
<reference evidence="7" key="1">
    <citation type="submission" date="2023-10" db="EMBL/GenBank/DDBJ databases">
        <title>Genome assembly of Pristionchus species.</title>
        <authorList>
            <person name="Yoshida K."/>
            <person name="Sommer R.J."/>
        </authorList>
    </citation>
    <scope>NUCLEOTIDE SEQUENCE</scope>
    <source>
        <strain evidence="7">RS0144</strain>
    </source>
</reference>
<feature type="transmembrane region" description="Helical" evidence="5">
    <location>
        <begin position="39"/>
        <end position="58"/>
    </location>
</feature>
<name>A0AAV5TKS7_9BILA</name>
<feature type="transmembrane region" description="Helical" evidence="5">
    <location>
        <begin position="294"/>
        <end position="317"/>
    </location>
</feature>
<evidence type="ECO:0000256" key="2">
    <source>
        <dbReference type="ARBA" id="ARBA00022692"/>
    </source>
</evidence>
<accession>A0AAV5TKS7</accession>
<dbReference type="Gene3D" id="1.20.1250.20">
    <property type="entry name" value="MFS general substrate transporter like domains"/>
    <property type="match status" value="2"/>
</dbReference>
<keyword evidence="4 5" id="KW-0472">Membrane</keyword>
<gene>
    <name evidence="7" type="ORF">PENTCL1PPCAC_17091</name>
</gene>
<evidence type="ECO:0000256" key="4">
    <source>
        <dbReference type="ARBA" id="ARBA00023136"/>
    </source>
</evidence>
<dbReference type="InterPro" id="IPR050382">
    <property type="entry name" value="MFS_Na/Anion_cotransporter"/>
</dbReference>